<reference evidence="1" key="1">
    <citation type="journal article" date="2020" name="Nature">
        <title>Giant virus diversity and host interactions through global metagenomics.</title>
        <authorList>
            <person name="Schulz F."/>
            <person name="Roux S."/>
            <person name="Paez-Espino D."/>
            <person name="Jungbluth S."/>
            <person name="Walsh D.A."/>
            <person name="Denef V.J."/>
            <person name="McMahon K.D."/>
            <person name="Konstantinidis K.T."/>
            <person name="Eloe-Fadrosh E.A."/>
            <person name="Kyrpides N.C."/>
            <person name="Woyke T."/>
        </authorList>
    </citation>
    <scope>NUCLEOTIDE SEQUENCE</scope>
    <source>
        <strain evidence="1">GVMAG-M-3300025860-25</strain>
    </source>
</reference>
<dbReference type="AlphaFoldDB" id="A0A6C0J697"/>
<organism evidence="1">
    <name type="scientific">viral metagenome</name>
    <dbReference type="NCBI Taxonomy" id="1070528"/>
    <lineage>
        <taxon>unclassified sequences</taxon>
        <taxon>metagenomes</taxon>
        <taxon>organismal metagenomes</taxon>
    </lineage>
</organism>
<dbReference type="EMBL" id="MN740335">
    <property type="protein sequence ID" value="QHU01162.1"/>
    <property type="molecule type" value="Genomic_DNA"/>
</dbReference>
<sequence>MENSQIDENLNLTEVCLLNLKIISKLEENEKLITKDTILKIDKPYILQGIKRWIANEKREITILRLNEIYKKSFDITDELLDNEKNNDNDNNILEDSNSQIFQKFIIEFTNSLTGINNLKKTYATDVPIISQLDMISNKLNTRLEKMNKICKISIN</sequence>
<evidence type="ECO:0000313" key="1">
    <source>
        <dbReference type="EMBL" id="QHU01162.1"/>
    </source>
</evidence>
<protein>
    <submittedName>
        <fullName evidence="1">Uncharacterized protein</fullName>
    </submittedName>
</protein>
<proteinExistence type="predicted"/>
<accession>A0A6C0J697</accession>
<name>A0A6C0J697_9ZZZZ</name>